<dbReference type="PANTHER" id="PTHR30175">
    <property type="entry name" value="PHOSPHOTRANSFERASE SYSTEM TRANSPORT PROTEIN"/>
    <property type="match status" value="1"/>
</dbReference>
<evidence type="ECO:0000256" key="8">
    <source>
        <dbReference type="ARBA" id="ARBA00022777"/>
    </source>
</evidence>
<evidence type="ECO:0000256" key="5">
    <source>
        <dbReference type="ARBA" id="ARBA00022679"/>
    </source>
</evidence>
<dbReference type="InterPro" id="IPR011055">
    <property type="entry name" value="Dup_hybrid_motif"/>
</dbReference>
<dbReference type="PROSITE" id="PS00371">
    <property type="entry name" value="PTS_EIIA_TYPE_1_HIS"/>
    <property type="match status" value="1"/>
</dbReference>
<feature type="domain" description="PTS EIIA type-1" evidence="13">
    <location>
        <begin position="516"/>
        <end position="620"/>
    </location>
</feature>
<dbReference type="InterPro" id="IPR013013">
    <property type="entry name" value="PTS_EIIC_1"/>
</dbReference>
<reference evidence="17" key="1">
    <citation type="journal article" date="2019" name="Int. J. Syst. Evol. Microbiol.">
        <title>The Global Catalogue of Microorganisms (GCM) 10K type strain sequencing project: providing services to taxonomists for standard genome sequencing and annotation.</title>
        <authorList>
            <consortium name="The Broad Institute Genomics Platform"/>
            <consortium name="The Broad Institute Genome Sequencing Center for Infectious Disease"/>
            <person name="Wu L."/>
            <person name="Ma J."/>
        </authorList>
    </citation>
    <scope>NUCLEOTIDE SEQUENCE [LARGE SCALE GENOMIC DNA]</scope>
    <source>
        <strain evidence="17">CCUG 67170</strain>
    </source>
</reference>
<dbReference type="InterPro" id="IPR001996">
    <property type="entry name" value="PTS_IIB_1"/>
</dbReference>
<feature type="active site" description="Phosphocysteine intermediate; for EIIB activity" evidence="11">
    <location>
        <position position="28"/>
    </location>
</feature>
<evidence type="ECO:0000256" key="6">
    <source>
        <dbReference type="ARBA" id="ARBA00022683"/>
    </source>
</evidence>
<dbReference type="PROSITE" id="PS51098">
    <property type="entry name" value="PTS_EIIB_TYPE_1"/>
    <property type="match status" value="1"/>
</dbReference>
<dbReference type="InterPro" id="IPR036878">
    <property type="entry name" value="Glu_permease_IIB"/>
</dbReference>
<keyword evidence="8" id="KW-0418">Kinase</keyword>
<feature type="transmembrane region" description="Helical" evidence="12">
    <location>
        <begin position="119"/>
        <end position="141"/>
    </location>
</feature>
<dbReference type="InterPro" id="IPR018113">
    <property type="entry name" value="PTrfase_EIIB_Cys"/>
</dbReference>
<gene>
    <name evidence="16" type="ORF">ACFORF_03235</name>
</gene>
<keyword evidence="4" id="KW-0762">Sugar transport</keyword>
<keyword evidence="5 16" id="KW-0808">Transferase</keyword>
<keyword evidence="9 12" id="KW-1133">Transmembrane helix</keyword>
<feature type="transmembrane region" description="Helical" evidence="12">
    <location>
        <begin position="341"/>
        <end position="361"/>
    </location>
</feature>
<feature type="transmembrane region" description="Helical" evidence="12">
    <location>
        <begin position="147"/>
        <end position="167"/>
    </location>
</feature>
<keyword evidence="6" id="KW-0598">Phosphotransferase system</keyword>
<dbReference type="NCBIfam" id="TIGR01995">
    <property type="entry name" value="PTS-II-ABC-beta"/>
    <property type="match status" value="1"/>
</dbReference>
<feature type="transmembrane region" description="Helical" evidence="12">
    <location>
        <begin position="373"/>
        <end position="392"/>
    </location>
</feature>
<dbReference type="SUPFAM" id="SSF51261">
    <property type="entry name" value="Duplicated hybrid motif"/>
    <property type="match status" value="1"/>
</dbReference>
<dbReference type="CDD" id="cd00212">
    <property type="entry name" value="PTS_IIB_glc"/>
    <property type="match status" value="1"/>
</dbReference>
<comment type="subcellular location">
    <subcellularLocation>
        <location evidence="1">Cell membrane</location>
        <topology evidence="1">Multi-pass membrane protein</topology>
    </subcellularLocation>
</comment>
<evidence type="ECO:0000256" key="9">
    <source>
        <dbReference type="ARBA" id="ARBA00022989"/>
    </source>
</evidence>
<evidence type="ECO:0000259" key="15">
    <source>
        <dbReference type="PROSITE" id="PS51103"/>
    </source>
</evidence>
<feature type="transmembrane region" description="Helical" evidence="12">
    <location>
        <begin position="303"/>
        <end position="329"/>
    </location>
</feature>
<dbReference type="InterPro" id="IPR003352">
    <property type="entry name" value="PTS_EIIC"/>
</dbReference>
<dbReference type="PANTHER" id="PTHR30175:SF1">
    <property type="entry name" value="PTS SYSTEM ARBUTIN-, CELLOBIOSE-, AND SALICIN-SPECIFIC EIIBC COMPONENT-RELATED"/>
    <property type="match status" value="1"/>
</dbReference>
<evidence type="ECO:0000256" key="1">
    <source>
        <dbReference type="ARBA" id="ARBA00004651"/>
    </source>
</evidence>
<feature type="domain" description="PTS EIIB type-1" evidence="14">
    <location>
        <begin position="6"/>
        <end position="88"/>
    </location>
</feature>
<feature type="transmembrane region" description="Helical" evidence="12">
    <location>
        <begin position="179"/>
        <end position="197"/>
    </location>
</feature>
<dbReference type="InterPro" id="IPR050558">
    <property type="entry name" value="PTS_Sugar-Specific_Components"/>
</dbReference>
<feature type="transmembrane region" description="Helical" evidence="12">
    <location>
        <begin position="262"/>
        <end position="283"/>
    </location>
</feature>
<evidence type="ECO:0000256" key="2">
    <source>
        <dbReference type="ARBA" id="ARBA00022448"/>
    </source>
</evidence>
<feature type="transmembrane region" description="Helical" evidence="12">
    <location>
        <begin position="445"/>
        <end position="466"/>
    </location>
</feature>
<proteinExistence type="predicted"/>
<evidence type="ECO:0000256" key="11">
    <source>
        <dbReference type="PROSITE-ProRule" id="PRU00421"/>
    </source>
</evidence>
<comment type="caution">
    <text evidence="16">The sequence shown here is derived from an EMBL/GenBank/DDBJ whole genome shotgun (WGS) entry which is preliminary data.</text>
</comment>
<dbReference type="EMBL" id="JBHRZV010000025">
    <property type="protein sequence ID" value="MFC3927639.1"/>
    <property type="molecule type" value="Genomic_DNA"/>
</dbReference>
<name>A0ABV8CUK6_9STRE</name>
<dbReference type="Pfam" id="PF00367">
    <property type="entry name" value="PTS_EIIB"/>
    <property type="match status" value="1"/>
</dbReference>
<dbReference type="RefSeq" id="WP_380425456.1">
    <property type="nucleotide sequence ID" value="NZ_JBHRZV010000025.1"/>
</dbReference>
<dbReference type="NCBIfam" id="TIGR00830">
    <property type="entry name" value="PTBA"/>
    <property type="match status" value="1"/>
</dbReference>
<dbReference type="PROSITE" id="PS51093">
    <property type="entry name" value="PTS_EIIA_TYPE_1"/>
    <property type="match status" value="1"/>
</dbReference>
<dbReference type="SUPFAM" id="SSF55604">
    <property type="entry name" value="Glucose permease domain IIB"/>
    <property type="match status" value="1"/>
</dbReference>
<dbReference type="Pfam" id="PF02378">
    <property type="entry name" value="PTS_EIIC"/>
    <property type="match status" value="1"/>
</dbReference>
<organism evidence="16 17">
    <name type="scientific">Streptococcus caprae</name>
    <dbReference type="NCBI Taxonomy" id="1640501"/>
    <lineage>
        <taxon>Bacteria</taxon>
        <taxon>Bacillati</taxon>
        <taxon>Bacillota</taxon>
        <taxon>Bacilli</taxon>
        <taxon>Lactobacillales</taxon>
        <taxon>Streptococcaceae</taxon>
        <taxon>Streptococcus</taxon>
    </lineage>
</organism>
<evidence type="ECO:0000313" key="16">
    <source>
        <dbReference type="EMBL" id="MFC3927639.1"/>
    </source>
</evidence>
<keyword evidence="17" id="KW-1185">Reference proteome</keyword>
<evidence type="ECO:0000256" key="7">
    <source>
        <dbReference type="ARBA" id="ARBA00022692"/>
    </source>
</evidence>
<dbReference type="EC" id="2.7.1.-" evidence="16"/>
<evidence type="ECO:0000256" key="10">
    <source>
        <dbReference type="ARBA" id="ARBA00023136"/>
    </source>
</evidence>
<dbReference type="InterPro" id="IPR011297">
    <property type="entry name" value="PTS_IIABC_b_glu"/>
</dbReference>
<dbReference type="PROSITE" id="PS01035">
    <property type="entry name" value="PTS_EIIB_TYPE_1_CYS"/>
    <property type="match status" value="1"/>
</dbReference>
<keyword evidence="3" id="KW-1003">Cell membrane</keyword>
<dbReference type="InterPro" id="IPR001127">
    <property type="entry name" value="PTS_EIIA_1_perm"/>
</dbReference>
<protein>
    <submittedName>
        <fullName evidence="16">Beta-glucoside-specific PTS transporter subunit IIABC</fullName>
        <ecNumber evidence="16">2.7.1.-</ecNumber>
    </submittedName>
</protein>
<keyword evidence="7 12" id="KW-0812">Transmembrane</keyword>
<feature type="domain" description="PTS EIIC type-1" evidence="15">
    <location>
        <begin position="110"/>
        <end position="478"/>
    </location>
</feature>
<dbReference type="Gene3D" id="2.70.70.10">
    <property type="entry name" value="Glucose Permease (Domain IIA)"/>
    <property type="match status" value="1"/>
</dbReference>
<accession>A0ABV8CUK6</accession>
<feature type="transmembrane region" description="Helical" evidence="12">
    <location>
        <begin position="399"/>
        <end position="419"/>
    </location>
</feature>
<sequence length="647" mass="68887">MAKNYDDLAKDIVAHVGGEENVANLVHCITRLRFTLRDESKADTDYLMNHDGVVTVVKAGGQYQVVIGNHVSDVYAAVLKTSNIKGSGSIDVDEGDEDLPKGSLLDRFIALMSGLFQPILGVLSGAGILKGLAALLVAMGVEKTTGIYLIIQAAGDGFFQFLPMALAFTAARKFKSSEFIALAVAGAMLYPSLVNPADVEPLMTLFKGTIFESNVFMTFLGVPVILQSYYSTVVPIIVAVWFASKVEKFFKNIIPDVVKLALVPAFTLLISVPISILLIGPISSWAADTVGGVIATVIGYNSVIAYALVGGFWQVLVMFGLHWGLIPIAYQNYQSIGFDTVLPGSFGASFAQIGVLLAVILKTKEAKVKQIGWPAFATGIFGITEPAIYGVTLPMKIPFIISCVAAMIAGGLAGLLKLVSYTSGGLGIFKYPTFLDPAGVNTMNMWHGVIVSVFAFILGFVLMMFVKVPTLYGNKEQAVVQETKEDDHVVEPTVISNQILQSPLKGQVVALTDVPDPVFATGAMGQGVAIAPTEGKVVSPISGRVKLLFPTKHAIGLETDAGAEVLIHIGMDTVNLEGKHFTAHVSEGDQVTVGQRLISFDFEAISREGYSVVTPIIVTNSKDFVSIENLASGDIDQGDDLLALVVN</sequence>
<dbReference type="PROSITE" id="PS51103">
    <property type="entry name" value="PTS_EIIC_TYPE_1"/>
    <property type="match status" value="1"/>
</dbReference>
<feature type="transmembrane region" description="Helical" evidence="12">
    <location>
        <begin position="217"/>
        <end position="242"/>
    </location>
</feature>
<dbReference type="GO" id="GO:0016740">
    <property type="term" value="F:transferase activity"/>
    <property type="evidence" value="ECO:0007669"/>
    <property type="project" value="UniProtKB-KW"/>
</dbReference>
<evidence type="ECO:0000259" key="14">
    <source>
        <dbReference type="PROSITE" id="PS51098"/>
    </source>
</evidence>
<evidence type="ECO:0000256" key="12">
    <source>
        <dbReference type="SAM" id="Phobius"/>
    </source>
</evidence>
<dbReference type="Proteomes" id="UP001595807">
    <property type="component" value="Unassembled WGS sequence"/>
</dbReference>
<evidence type="ECO:0000256" key="4">
    <source>
        <dbReference type="ARBA" id="ARBA00022597"/>
    </source>
</evidence>
<dbReference type="Gene3D" id="3.30.1360.60">
    <property type="entry name" value="Glucose permease domain IIB"/>
    <property type="match status" value="1"/>
</dbReference>
<keyword evidence="10 12" id="KW-0472">Membrane</keyword>
<dbReference type="Pfam" id="PF00358">
    <property type="entry name" value="PTS_EIIA_1"/>
    <property type="match status" value="1"/>
</dbReference>
<evidence type="ECO:0000313" key="17">
    <source>
        <dbReference type="Proteomes" id="UP001595807"/>
    </source>
</evidence>
<evidence type="ECO:0000259" key="13">
    <source>
        <dbReference type="PROSITE" id="PS51093"/>
    </source>
</evidence>
<evidence type="ECO:0000256" key="3">
    <source>
        <dbReference type="ARBA" id="ARBA00022475"/>
    </source>
</evidence>
<keyword evidence="2" id="KW-0813">Transport</keyword>